<gene>
    <name evidence="1" type="ORF">RHMOL_Rhmol05G0037100</name>
</gene>
<comment type="caution">
    <text evidence="1">The sequence shown here is derived from an EMBL/GenBank/DDBJ whole genome shotgun (WGS) entry which is preliminary data.</text>
</comment>
<evidence type="ECO:0000313" key="2">
    <source>
        <dbReference type="Proteomes" id="UP001062846"/>
    </source>
</evidence>
<organism evidence="1 2">
    <name type="scientific">Rhododendron molle</name>
    <name type="common">Chinese azalea</name>
    <name type="synonym">Azalea mollis</name>
    <dbReference type="NCBI Taxonomy" id="49168"/>
    <lineage>
        <taxon>Eukaryota</taxon>
        <taxon>Viridiplantae</taxon>
        <taxon>Streptophyta</taxon>
        <taxon>Embryophyta</taxon>
        <taxon>Tracheophyta</taxon>
        <taxon>Spermatophyta</taxon>
        <taxon>Magnoliopsida</taxon>
        <taxon>eudicotyledons</taxon>
        <taxon>Gunneridae</taxon>
        <taxon>Pentapetalae</taxon>
        <taxon>asterids</taxon>
        <taxon>Ericales</taxon>
        <taxon>Ericaceae</taxon>
        <taxon>Ericoideae</taxon>
        <taxon>Rhodoreae</taxon>
        <taxon>Rhododendron</taxon>
    </lineage>
</organism>
<evidence type="ECO:0000313" key="1">
    <source>
        <dbReference type="EMBL" id="KAI8553704.1"/>
    </source>
</evidence>
<proteinExistence type="predicted"/>
<keyword evidence="2" id="KW-1185">Reference proteome</keyword>
<reference evidence="1" key="1">
    <citation type="submission" date="2022-02" db="EMBL/GenBank/DDBJ databases">
        <title>Plant Genome Project.</title>
        <authorList>
            <person name="Zhang R.-G."/>
        </authorList>
    </citation>
    <scope>NUCLEOTIDE SEQUENCE</scope>
    <source>
        <strain evidence="1">AT1</strain>
    </source>
</reference>
<name>A0ACC0NLM3_RHOML</name>
<protein>
    <submittedName>
        <fullName evidence="1">Uncharacterized protein</fullName>
    </submittedName>
</protein>
<dbReference type="EMBL" id="CM046392">
    <property type="protein sequence ID" value="KAI8553704.1"/>
    <property type="molecule type" value="Genomic_DNA"/>
</dbReference>
<accession>A0ACC0NLM3</accession>
<dbReference type="Proteomes" id="UP001062846">
    <property type="component" value="Chromosome 5"/>
</dbReference>
<sequence>MSEISLYPRIIRVFDYLTNASVYVMGYKASIKSNKGNELPPPQPQLSEFQGLETRHGCGEENREKNHGREKNHIAFYPTPHQNILVSGVVWNTK</sequence>